<evidence type="ECO:0000313" key="3">
    <source>
        <dbReference type="Proteomes" id="UP000265540"/>
    </source>
</evidence>
<dbReference type="Proteomes" id="UP000265540">
    <property type="component" value="Unassembled WGS sequence"/>
</dbReference>
<sequence length="646" mass="73123">MNNAKYWNKNNSGTFFQSNESKINSKTAKRLGATGVAVLVIGLAILGVGYLVAIRPAYAVLASVNTVKDDFDNIGTALKDRDLVALEKTLTKTEKDLTAVRESRDKNLGWARNLKMFKLNEFYSDSDRFVNAGFYAVEALREASKIVLPFADAAGLKVEEGQEIPEDQGLMEAFQSWVSIMPEVAGQMDGVIEKVDKIGKEFEPINTEKYPEEFRGIPVRYNIEFFKNTLSKSNEYGPDIKNALTIFPRLLGVGTPERRYMIIMQNDKEIRATGGFMTNYATFKIRDALLQSDFSSKDMYSIDLTLDLIDATYDFPDPPAAYRKYLLVERWYARDMNASPDFVTSMDQFMKFYTLAGRLNPFEIKPVDGIIAIDTQVVKELLEVTGPVTVNGITYTSENVVLELEKIASLELREQANRKKVLGDLMEAMLVNVFEADRNLWPKMIDKGVDLSMRKHILVYMFDAEAQALIEKYNFAGRVMDAGEGDYSMVVSTNLGGDKTNWFTTKHVTHSLSKENNKWVRTVKIDYTYNQPAPEFGPFVKRFKDWVRVYAPLSSQFISVDGSEDGTETDQERNRTYFTGYIELGPGESKSMTFKYILPDTVVTGDVYTLMLQKQPGIDSEVHTIQVNGKTQDINLKTDTRVNIRL</sequence>
<dbReference type="EMBL" id="QZJF01000010">
    <property type="protein sequence ID" value="RJR27516.1"/>
    <property type="molecule type" value="Genomic_DNA"/>
</dbReference>
<evidence type="ECO:0000256" key="1">
    <source>
        <dbReference type="SAM" id="Phobius"/>
    </source>
</evidence>
<gene>
    <name evidence="2" type="ORF">C4561_01970</name>
</gene>
<keyword evidence="1" id="KW-0812">Transmembrane</keyword>
<comment type="caution">
    <text evidence="2">The sequence shown here is derived from an EMBL/GenBank/DDBJ whole genome shotgun (WGS) entry which is preliminary data.</text>
</comment>
<proteinExistence type="predicted"/>
<organism evidence="2 3">
    <name type="scientific">candidate division WWE3 bacterium</name>
    <dbReference type="NCBI Taxonomy" id="2053526"/>
    <lineage>
        <taxon>Bacteria</taxon>
        <taxon>Katanobacteria</taxon>
    </lineage>
</organism>
<protein>
    <submittedName>
        <fullName evidence="2">DUF4012 domain-containing protein</fullName>
    </submittedName>
</protein>
<dbReference type="InterPro" id="IPR025101">
    <property type="entry name" value="DUF4012"/>
</dbReference>
<keyword evidence="1" id="KW-1133">Transmembrane helix</keyword>
<evidence type="ECO:0000313" key="2">
    <source>
        <dbReference type="EMBL" id="RJR27516.1"/>
    </source>
</evidence>
<name>A0A3A4ZLV9_UNCKA</name>
<keyword evidence="1" id="KW-0472">Membrane</keyword>
<dbReference type="AlphaFoldDB" id="A0A3A4ZLV9"/>
<reference evidence="2 3" key="1">
    <citation type="journal article" date="2017" name="ISME J.">
        <title>Energy and carbon metabolisms in a deep terrestrial subsurface fluid microbial community.</title>
        <authorList>
            <person name="Momper L."/>
            <person name="Jungbluth S.P."/>
            <person name="Lee M.D."/>
            <person name="Amend J.P."/>
        </authorList>
    </citation>
    <scope>NUCLEOTIDE SEQUENCE [LARGE SCALE GENOMIC DNA]</scope>
    <source>
        <strain evidence="2">SURF_46</strain>
    </source>
</reference>
<dbReference type="Pfam" id="PF13196">
    <property type="entry name" value="DUF4012"/>
    <property type="match status" value="1"/>
</dbReference>
<accession>A0A3A4ZLV9</accession>
<feature type="transmembrane region" description="Helical" evidence="1">
    <location>
        <begin position="31"/>
        <end position="53"/>
    </location>
</feature>